<reference evidence="2 3" key="1">
    <citation type="submission" date="2019-10" db="EMBL/GenBank/DDBJ databases">
        <title>Rubrobacter sp nov SCSIO 52915 isolated from a deep-sea sediment in the South China Sea.</title>
        <authorList>
            <person name="Chen R.W."/>
        </authorList>
    </citation>
    <scope>NUCLEOTIDE SEQUENCE [LARGE SCALE GENOMIC DNA]</scope>
    <source>
        <strain evidence="2 3">SCSIO 52915</strain>
    </source>
</reference>
<dbReference type="PROSITE" id="PS50846">
    <property type="entry name" value="HMA_2"/>
    <property type="match status" value="1"/>
</dbReference>
<name>A0A6G8PTH3_9ACTN</name>
<sequence length="78" mass="8047">MPDVTLVVRGLADPGEAERLQTAIERIGEVRAANVDAEKGLLAVSYEGGEAELTRIEGAVKEAGFEPEPTPGAENAGG</sequence>
<dbReference type="SUPFAM" id="SSF55008">
    <property type="entry name" value="HMA, heavy metal-associated domain"/>
    <property type="match status" value="1"/>
</dbReference>
<evidence type="ECO:0000313" key="3">
    <source>
        <dbReference type="Proteomes" id="UP000502706"/>
    </source>
</evidence>
<keyword evidence="3" id="KW-1185">Reference proteome</keyword>
<evidence type="ECO:0000313" key="2">
    <source>
        <dbReference type="EMBL" id="QIN77730.1"/>
    </source>
</evidence>
<evidence type="ECO:0000259" key="1">
    <source>
        <dbReference type="PROSITE" id="PS50846"/>
    </source>
</evidence>
<dbReference type="AlphaFoldDB" id="A0A6G8PTH3"/>
<dbReference type="RefSeq" id="WP_166395410.1">
    <property type="nucleotide sequence ID" value="NZ_CP045121.1"/>
</dbReference>
<dbReference type="InterPro" id="IPR006121">
    <property type="entry name" value="HMA_dom"/>
</dbReference>
<dbReference type="Gene3D" id="3.30.70.100">
    <property type="match status" value="1"/>
</dbReference>
<dbReference type="GO" id="GO:0046872">
    <property type="term" value="F:metal ion binding"/>
    <property type="evidence" value="ECO:0007669"/>
    <property type="project" value="InterPro"/>
</dbReference>
<gene>
    <name evidence="2" type="ORF">GBA65_03480</name>
</gene>
<proteinExistence type="predicted"/>
<dbReference type="Proteomes" id="UP000502706">
    <property type="component" value="Chromosome"/>
</dbReference>
<dbReference type="EMBL" id="CP045121">
    <property type="protein sequence ID" value="QIN77730.1"/>
    <property type="molecule type" value="Genomic_DNA"/>
</dbReference>
<accession>A0A6G8PTH3</accession>
<organism evidence="2 3">
    <name type="scientific">Rubrobacter marinus</name>
    <dbReference type="NCBI Taxonomy" id="2653852"/>
    <lineage>
        <taxon>Bacteria</taxon>
        <taxon>Bacillati</taxon>
        <taxon>Actinomycetota</taxon>
        <taxon>Rubrobacteria</taxon>
        <taxon>Rubrobacterales</taxon>
        <taxon>Rubrobacteraceae</taxon>
        <taxon>Rubrobacter</taxon>
    </lineage>
</organism>
<dbReference type="InterPro" id="IPR036163">
    <property type="entry name" value="HMA_dom_sf"/>
</dbReference>
<feature type="domain" description="HMA" evidence="1">
    <location>
        <begin position="2"/>
        <end position="68"/>
    </location>
</feature>
<dbReference type="KEGG" id="rmar:GBA65_03480"/>
<protein>
    <recommendedName>
        <fullName evidence="1">HMA domain-containing protein</fullName>
    </recommendedName>
</protein>